<evidence type="ECO:0000256" key="1">
    <source>
        <dbReference type="SAM" id="MobiDB-lite"/>
    </source>
</evidence>
<dbReference type="EMBL" id="JALLPB020000484">
    <property type="protein sequence ID" value="KAL3808616.1"/>
    <property type="molecule type" value="Genomic_DNA"/>
</dbReference>
<dbReference type="PROSITE" id="PS50858">
    <property type="entry name" value="BSD"/>
    <property type="match status" value="1"/>
</dbReference>
<protein>
    <recommendedName>
        <fullName evidence="2">BSD domain-containing protein</fullName>
    </recommendedName>
</protein>
<feature type="region of interest" description="Disordered" evidence="1">
    <location>
        <begin position="117"/>
        <end position="151"/>
    </location>
</feature>
<feature type="region of interest" description="Disordered" evidence="1">
    <location>
        <begin position="238"/>
        <end position="269"/>
    </location>
</feature>
<evidence type="ECO:0000313" key="4">
    <source>
        <dbReference type="Proteomes" id="UP001530377"/>
    </source>
</evidence>
<feature type="compositionally biased region" description="Basic and acidic residues" evidence="1">
    <location>
        <begin position="369"/>
        <end position="389"/>
    </location>
</feature>
<dbReference type="AlphaFoldDB" id="A0ABD3RE67"/>
<feature type="compositionally biased region" description="Basic and acidic residues" evidence="1">
    <location>
        <begin position="249"/>
        <end position="258"/>
    </location>
</feature>
<feature type="domain" description="BSD" evidence="2">
    <location>
        <begin position="281"/>
        <end position="322"/>
    </location>
</feature>
<comment type="caution">
    <text evidence="3">The sequence shown here is derived from an EMBL/GenBank/DDBJ whole genome shotgun (WGS) entry which is preliminary data.</text>
</comment>
<dbReference type="Pfam" id="PF03909">
    <property type="entry name" value="BSD"/>
    <property type="match status" value="1"/>
</dbReference>
<accession>A0ABD3RE67</accession>
<keyword evidence="4" id="KW-1185">Reference proteome</keyword>
<dbReference type="Proteomes" id="UP001530377">
    <property type="component" value="Unassembled WGS sequence"/>
</dbReference>
<dbReference type="SUPFAM" id="SSF140383">
    <property type="entry name" value="BSD domain-like"/>
    <property type="match status" value="1"/>
</dbReference>
<dbReference type="InterPro" id="IPR027079">
    <property type="entry name" value="Tfb1/GTF2H1"/>
</dbReference>
<feature type="compositionally biased region" description="Gly residues" evidence="1">
    <location>
        <begin position="259"/>
        <end position="268"/>
    </location>
</feature>
<proteinExistence type="predicted"/>
<evidence type="ECO:0000313" key="3">
    <source>
        <dbReference type="EMBL" id="KAL3808616.1"/>
    </source>
</evidence>
<feature type="region of interest" description="Disordered" evidence="1">
    <location>
        <begin position="348"/>
        <end position="389"/>
    </location>
</feature>
<dbReference type="InterPro" id="IPR035925">
    <property type="entry name" value="BSD_dom_sf"/>
</dbReference>
<dbReference type="InterPro" id="IPR005607">
    <property type="entry name" value="BSD_dom"/>
</dbReference>
<dbReference type="PANTHER" id="PTHR12856">
    <property type="entry name" value="TRANSCRIPTION INITIATION FACTOR IIH-RELATED"/>
    <property type="match status" value="1"/>
</dbReference>
<organism evidence="3 4">
    <name type="scientific">Cyclostephanos tholiformis</name>
    <dbReference type="NCBI Taxonomy" id="382380"/>
    <lineage>
        <taxon>Eukaryota</taxon>
        <taxon>Sar</taxon>
        <taxon>Stramenopiles</taxon>
        <taxon>Ochrophyta</taxon>
        <taxon>Bacillariophyta</taxon>
        <taxon>Coscinodiscophyceae</taxon>
        <taxon>Thalassiosirophycidae</taxon>
        <taxon>Stephanodiscales</taxon>
        <taxon>Stephanodiscaceae</taxon>
        <taxon>Cyclostephanos</taxon>
    </lineage>
</organism>
<gene>
    <name evidence="3" type="ORF">ACHAXA_008997</name>
</gene>
<feature type="compositionally biased region" description="Basic residues" evidence="1">
    <location>
        <begin position="413"/>
        <end position="448"/>
    </location>
</feature>
<name>A0ABD3RE67_9STRA</name>
<evidence type="ECO:0000259" key="2">
    <source>
        <dbReference type="PROSITE" id="PS50858"/>
    </source>
</evidence>
<feature type="region of interest" description="Disordered" evidence="1">
    <location>
        <begin position="407"/>
        <end position="452"/>
    </location>
</feature>
<sequence length="800" mass="87826">MATTTYDNVAHQKSKGSLVISDLELRFLPNDLVVVVGGEAGGDRVVLPWRRVSKHQVSPATHPRSLLRVVATATSSNDGDDGGIGYTLFIFTFPDRESLERARRDVSARLAFARGGGRRTADEAAHHGKRPRPTDDGAPPPPKRLSTPPSSHYVDLDPVALIAARSSLLASDPALRAQHRHLVLDTCTIDEDDFWDTHGRLVADEYAKISGKASGGMSSDIRSSLDLGISASAMSSFGNKGVGGGGGTKKNDTSEGGRDGGGGGGGGSSSNAAGVVHLGVEEMRQIFIMYPAVHRAYEEKVPLELSEEQFWRRYLESEYFHRDRGRIGAHMRKVDEREGIERERRRIRAGSGPLGTDAEVGVTSSSSSRMRDEEMKRKENDVTGEEEAKNRLAAAGIDDLFSRYESKHGTSSTHHHGHHSGRHRHHHHHPHGRHHHHNRDHRHHHPNHHGGMGARLAVGKFDLAATADVERGDRFLGSDLHPPPERDSAGSRIINKYNRHWAIVLHPSESIAGIDLREVAARSVRDVAMAEAPEKGFDEDARVNGGCDGEMRRLVGFANARGRYADFARGVGDDVDEDLMELRLRDVDAYAGKFGPSDNDNGKEGDLKLHLQYAKILAATQRGQTEPILREKKSGRARGFCNAPTLAKPFPDPKIGRGLLEALTKKMSADSRTEADVQQLADSLPDEFKTKLAAFFRRASELLRHFFSLRSVFSENENGNGGTGQSESQKNRLANIVTGMEKLHGEMYAHRSTTSVLESKMFKPIMDQLDWAFKLHREDSSKSKGGFVTVSRGGFVPVAH</sequence>
<reference evidence="3 4" key="1">
    <citation type="submission" date="2024-10" db="EMBL/GenBank/DDBJ databases">
        <title>Updated reference genomes for cyclostephanoid diatoms.</title>
        <authorList>
            <person name="Roberts W.R."/>
            <person name="Alverson A.J."/>
        </authorList>
    </citation>
    <scope>NUCLEOTIDE SEQUENCE [LARGE SCALE GENOMIC DNA]</scope>
    <source>
        <strain evidence="3 4">AJA228-03</strain>
    </source>
</reference>